<evidence type="ECO:0000256" key="1">
    <source>
        <dbReference type="SAM" id="Phobius"/>
    </source>
</evidence>
<accession>A0A9Q5B526</accession>
<comment type="caution">
    <text evidence="2">The sequence shown here is derived from an EMBL/GenBank/DDBJ whole genome shotgun (WGS) entry which is preliminary data.</text>
</comment>
<protein>
    <recommendedName>
        <fullName evidence="4">Small integral membrane protein 15</fullName>
    </recommendedName>
</protein>
<evidence type="ECO:0000313" key="3">
    <source>
        <dbReference type="Proteomes" id="UP000564604"/>
    </source>
</evidence>
<organism evidence="2 3">
    <name type="scientific">Pseudomonas fragi</name>
    <dbReference type="NCBI Taxonomy" id="296"/>
    <lineage>
        <taxon>Bacteria</taxon>
        <taxon>Pseudomonadati</taxon>
        <taxon>Pseudomonadota</taxon>
        <taxon>Gammaproteobacteria</taxon>
        <taxon>Pseudomonadales</taxon>
        <taxon>Pseudomonadaceae</taxon>
        <taxon>Pseudomonas</taxon>
    </lineage>
</organism>
<reference evidence="2 3" key="1">
    <citation type="journal article" date="2020" name="Front. Microbiol.">
        <title>Genetic Organization of the aprX-lipA2 Operon Affects the Proteolytic Potential of Pseudomonas Species in Milk.</title>
        <authorList>
            <person name="Maier C."/>
            <person name="Huptas C."/>
            <person name="von Neubeck M."/>
            <person name="Scherer S."/>
            <person name="Wenning M."/>
            <person name="Lucking G."/>
        </authorList>
    </citation>
    <scope>NUCLEOTIDE SEQUENCE [LARGE SCALE GENOMIC DNA]</scope>
    <source>
        <strain evidence="2 3">WS 5094</strain>
    </source>
</reference>
<dbReference type="EMBL" id="JAAQYX010000031">
    <property type="protein sequence ID" value="NNB51393.1"/>
    <property type="molecule type" value="Genomic_DNA"/>
</dbReference>
<keyword evidence="1" id="KW-0812">Transmembrane</keyword>
<proteinExistence type="predicted"/>
<dbReference type="RefSeq" id="WP_169872835.1">
    <property type="nucleotide sequence ID" value="NZ_JAAQYX010000031.1"/>
</dbReference>
<feature type="transmembrane region" description="Helical" evidence="1">
    <location>
        <begin position="34"/>
        <end position="57"/>
    </location>
</feature>
<evidence type="ECO:0008006" key="4">
    <source>
        <dbReference type="Google" id="ProtNLM"/>
    </source>
</evidence>
<evidence type="ECO:0000313" key="2">
    <source>
        <dbReference type="EMBL" id="NNB51393.1"/>
    </source>
</evidence>
<gene>
    <name evidence="2" type="ORF">HBN89_19260</name>
</gene>
<dbReference type="AlphaFoldDB" id="A0A9Q5B526"/>
<name>A0A9Q5B526_PSEFR</name>
<keyword evidence="1" id="KW-0472">Membrane</keyword>
<sequence length="87" mass="10017">MAETDSKSFSLDGLEKIIDSVANLFLVVWDKSEFLGYFVIVMTCLLPFWVSYVYLIASRPERKIDKRIEESRKASKKRLKAKPGGKK</sequence>
<dbReference type="Proteomes" id="UP000564604">
    <property type="component" value="Unassembled WGS sequence"/>
</dbReference>
<keyword evidence="1" id="KW-1133">Transmembrane helix</keyword>